<gene>
    <name evidence="2" type="ORF">CKO45_06275</name>
</gene>
<dbReference type="Proteomes" id="UP000697995">
    <property type="component" value="Unassembled WGS sequence"/>
</dbReference>
<dbReference type="Pfam" id="PF01850">
    <property type="entry name" value="PIN"/>
    <property type="match status" value="1"/>
</dbReference>
<name>A0ABS1CTV9_9PROT</name>
<keyword evidence="3" id="KW-1185">Reference proteome</keyword>
<protein>
    <recommendedName>
        <fullName evidence="1">PIN domain-containing protein</fullName>
    </recommendedName>
</protein>
<dbReference type="Gene3D" id="3.40.50.1010">
    <property type="entry name" value="5'-nuclease"/>
    <property type="match status" value="1"/>
</dbReference>
<dbReference type="InterPro" id="IPR029060">
    <property type="entry name" value="PIN-like_dom_sf"/>
</dbReference>
<reference evidence="2 3" key="1">
    <citation type="journal article" date="2020" name="Microorganisms">
        <title>Osmotic Adaptation and Compatible Solute Biosynthesis of Phototrophic Bacteria as Revealed from Genome Analyses.</title>
        <authorList>
            <person name="Imhoff J.F."/>
            <person name="Rahn T."/>
            <person name="Kunzel S."/>
            <person name="Keller A."/>
            <person name="Neulinger S.C."/>
        </authorList>
    </citation>
    <scope>NUCLEOTIDE SEQUENCE [LARGE SCALE GENOMIC DNA]</scope>
    <source>
        <strain evidence="2 3">DSM 15382</strain>
    </source>
</reference>
<dbReference type="SUPFAM" id="SSF88723">
    <property type="entry name" value="PIN domain-like"/>
    <property type="match status" value="1"/>
</dbReference>
<comment type="caution">
    <text evidence="2">The sequence shown here is derived from an EMBL/GenBank/DDBJ whole genome shotgun (WGS) entry which is preliminary data.</text>
</comment>
<proteinExistence type="predicted"/>
<feature type="domain" description="PIN" evidence="1">
    <location>
        <begin position="4"/>
        <end position="72"/>
    </location>
</feature>
<evidence type="ECO:0000259" key="1">
    <source>
        <dbReference type="Pfam" id="PF01850"/>
    </source>
</evidence>
<organism evidence="2 3">
    <name type="scientific">Paracraurococcus ruber</name>
    <dbReference type="NCBI Taxonomy" id="77675"/>
    <lineage>
        <taxon>Bacteria</taxon>
        <taxon>Pseudomonadati</taxon>
        <taxon>Pseudomonadota</taxon>
        <taxon>Alphaproteobacteria</taxon>
        <taxon>Acetobacterales</taxon>
        <taxon>Roseomonadaceae</taxon>
        <taxon>Paracraurococcus</taxon>
    </lineage>
</organism>
<dbReference type="InterPro" id="IPR002716">
    <property type="entry name" value="PIN_dom"/>
</dbReference>
<dbReference type="RefSeq" id="WP_133219689.1">
    <property type="nucleotide sequence ID" value="NZ_NRSG01000029.1"/>
</dbReference>
<evidence type="ECO:0000313" key="2">
    <source>
        <dbReference type="EMBL" id="MBK1657835.1"/>
    </source>
</evidence>
<dbReference type="InterPro" id="IPR044153">
    <property type="entry name" value="PIN_Pae0151-like"/>
</dbReference>
<accession>A0ABS1CTV9</accession>
<sequence>MKLVVDASAWAAIVTPEATSAAARRTLGGMELCAPELLLAEIASLLWQKVRRSEVAPEDADAALALTRQAITWLEAREDSGRSGACARPPP</sequence>
<evidence type="ECO:0000313" key="3">
    <source>
        <dbReference type="Proteomes" id="UP000697995"/>
    </source>
</evidence>
<dbReference type="EMBL" id="NRSG01000029">
    <property type="protein sequence ID" value="MBK1657835.1"/>
    <property type="molecule type" value="Genomic_DNA"/>
</dbReference>
<dbReference type="CDD" id="cd09873">
    <property type="entry name" value="PIN_Pae0151-like"/>
    <property type="match status" value="1"/>
</dbReference>